<feature type="region of interest" description="Disordered" evidence="1">
    <location>
        <begin position="1"/>
        <end position="32"/>
    </location>
</feature>
<proteinExistence type="predicted"/>
<organism evidence="2">
    <name type="scientific">Chromera velia CCMP2878</name>
    <dbReference type="NCBI Taxonomy" id="1169474"/>
    <lineage>
        <taxon>Eukaryota</taxon>
        <taxon>Sar</taxon>
        <taxon>Alveolata</taxon>
        <taxon>Colpodellida</taxon>
        <taxon>Chromeraceae</taxon>
        <taxon>Chromera</taxon>
    </lineage>
</organism>
<name>A0A0G4H5K3_9ALVE</name>
<dbReference type="InterPro" id="IPR011009">
    <property type="entry name" value="Kinase-like_dom_sf"/>
</dbReference>
<sequence length="445" mass="48604">MHSRSQARPTDDSKGRHSLPVPQPTVRLSEGARVTESVCNSSLHPGTITTNSQPVVPMVRELLFVLTVKEQEWEANVKGVAENEFTSQRSGGGDRARREKETVVHTGGLLHDLLITKDRHAALLLIADGSALEEVKLHYTDGGHLIKSLQGKRVFDKDFPELLSSYTYHENGDRDQKGRTRDGAFRVSSRSGKIKAACAALPVGNESWTTQNSGTRHKALVGVVEYFSKLLKPCLHEYAVTRAWSPYDPTSGIGRYESVGVRLEDRIEGSVAVDKDRGAGGRLCAVKRVPFLVHSSTGETTRLTDPERAGIDLGARRYLTLFVDCRHVAKWYDCCWDNIGVQDKLSKEVIDLMGQMLSLTPADRLSAAQLKRHPWFTAATPDSDSKLQALMQADAEALQGSLPPPGSTPTAAIETFGLDAKEALTAAQVTSTFGIAPNFPPQTPV</sequence>
<reference evidence="2" key="1">
    <citation type="submission" date="2014-11" db="EMBL/GenBank/DDBJ databases">
        <authorList>
            <person name="Otto D Thomas"/>
            <person name="Naeem Raeece"/>
        </authorList>
    </citation>
    <scope>NUCLEOTIDE SEQUENCE</scope>
</reference>
<dbReference type="VEuPathDB" id="CryptoDB:Cvel_24716"/>
<protein>
    <submittedName>
        <fullName evidence="2">Uncharacterized protein</fullName>
    </submittedName>
</protein>
<dbReference type="SUPFAM" id="SSF56112">
    <property type="entry name" value="Protein kinase-like (PK-like)"/>
    <property type="match status" value="1"/>
</dbReference>
<evidence type="ECO:0000256" key="1">
    <source>
        <dbReference type="SAM" id="MobiDB-lite"/>
    </source>
</evidence>
<dbReference type="InterPro" id="IPR036888">
    <property type="entry name" value="DNA_integrity_DisA_N_sf"/>
</dbReference>
<gene>
    <name evidence="2" type="ORF">Cvel_24716</name>
</gene>
<dbReference type="AlphaFoldDB" id="A0A0G4H5K3"/>
<dbReference type="SUPFAM" id="SSF143597">
    <property type="entry name" value="YojJ-like"/>
    <property type="match status" value="1"/>
</dbReference>
<evidence type="ECO:0000313" key="2">
    <source>
        <dbReference type="EMBL" id="CEM38910.1"/>
    </source>
</evidence>
<dbReference type="EMBL" id="CDMZ01001890">
    <property type="protein sequence ID" value="CEM38910.1"/>
    <property type="molecule type" value="Genomic_DNA"/>
</dbReference>
<accession>A0A0G4H5K3</accession>
<dbReference type="Gene3D" id="1.10.510.10">
    <property type="entry name" value="Transferase(Phosphotransferase) domain 1"/>
    <property type="match status" value="1"/>
</dbReference>